<feature type="domain" description="Protein kinase" evidence="9">
    <location>
        <begin position="347"/>
        <end position="625"/>
    </location>
</feature>
<keyword evidence="3" id="KW-0808">Transferase</keyword>
<gene>
    <name evidence="10" type="ORF">CcCBS67573_g03738</name>
</gene>
<dbReference type="SMART" id="SM00220">
    <property type="entry name" value="S_TKc"/>
    <property type="match status" value="2"/>
</dbReference>
<dbReference type="PANTHER" id="PTHR44329:SF140">
    <property type="entry name" value="INACTIVE PROTEIN TYROSINE KINASE PTKL"/>
    <property type="match status" value="1"/>
</dbReference>
<comment type="subcellular location">
    <subcellularLocation>
        <location evidence="1">Membrane</location>
    </subcellularLocation>
</comment>
<dbReference type="STRING" id="246404.A0A507FI74"/>
<dbReference type="PROSITE" id="PS51420">
    <property type="entry name" value="RHO"/>
    <property type="match status" value="1"/>
</dbReference>
<dbReference type="InterPro" id="IPR036249">
    <property type="entry name" value="Thioredoxin-like_sf"/>
</dbReference>
<dbReference type="SUPFAM" id="SSF52833">
    <property type="entry name" value="Thioredoxin-like"/>
    <property type="match status" value="1"/>
</dbReference>
<dbReference type="GO" id="GO:0016020">
    <property type="term" value="C:membrane"/>
    <property type="evidence" value="ECO:0007669"/>
    <property type="project" value="UniProtKB-SubCell"/>
</dbReference>
<evidence type="ECO:0000256" key="3">
    <source>
        <dbReference type="ARBA" id="ARBA00022527"/>
    </source>
</evidence>
<evidence type="ECO:0000256" key="6">
    <source>
        <dbReference type="ARBA" id="ARBA00023136"/>
    </source>
</evidence>
<feature type="domain" description="Protein kinase" evidence="9">
    <location>
        <begin position="1"/>
        <end position="250"/>
    </location>
</feature>
<dbReference type="Pfam" id="PF07714">
    <property type="entry name" value="PK_Tyr_Ser-Thr"/>
    <property type="match status" value="1"/>
</dbReference>
<dbReference type="AlphaFoldDB" id="A0A507FI74"/>
<evidence type="ECO:0000256" key="7">
    <source>
        <dbReference type="PROSITE-ProRule" id="PRU10141"/>
    </source>
</evidence>
<dbReference type="FunFam" id="3.40.50.300:FF:002060">
    <property type="entry name" value="Rho family GTPase"/>
    <property type="match status" value="1"/>
</dbReference>
<dbReference type="GO" id="GO:0004674">
    <property type="term" value="F:protein serine/threonine kinase activity"/>
    <property type="evidence" value="ECO:0007669"/>
    <property type="project" value="UniProtKB-KW"/>
</dbReference>
<comment type="caution">
    <text evidence="10">The sequence shown here is derived from an EMBL/GenBank/DDBJ whole genome shotgun (WGS) entry which is preliminary data.</text>
</comment>
<dbReference type="Gene3D" id="3.40.50.300">
    <property type="entry name" value="P-loop containing nucleotide triphosphate hydrolases"/>
    <property type="match status" value="1"/>
</dbReference>
<dbReference type="SMART" id="SM00173">
    <property type="entry name" value="RAS"/>
    <property type="match status" value="1"/>
</dbReference>
<dbReference type="GO" id="GO:0005525">
    <property type="term" value="F:GTP binding"/>
    <property type="evidence" value="ECO:0007669"/>
    <property type="project" value="InterPro"/>
</dbReference>
<name>A0A507FI74_9FUNG</name>
<feature type="region of interest" description="Disordered" evidence="8">
    <location>
        <begin position="816"/>
        <end position="849"/>
    </location>
</feature>
<evidence type="ECO:0000259" key="9">
    <source>
        <dbReference type="PROSITE" id="PS50011"/>
    </source>
</evidence>
<dbReference type="OrthoDB" id="5581784at2759"/>
<keyword evidence="5 7" id="KW-0067">ATP-binding</keyword>
<sequence length="1230" mass="137314">MSNFRVWTAKDRETDSVVMIKCFDSKEDPSNETRNYQINLEANTLRELSNMNPSRIVTFISFHHEERYTLLAMEMARCSLEEALSVRPRLPESETKGIIQCVLEALVTCHSNQIAHRNVTPNNLFLINDNLDDLKLGGFDKCAKDNVYPSCVGFVGTEGYMAPEQMGPIKYGRPVDIWAAGVIAYQLCYGSLPYPGLSAAIHARDTAMPKLQFPVSFLVSKAASEFMQLLLSDNPDDRPSASEALQHPWFTGVTHAIHNDGFSKIRNANPSGATQAIVPMPVATNHAPIKKPQQAPITLSQKTMFETSGRSKSTILGTNNIPAKEKPDPLSAHNEAVMEIPASDIHIDHSKLLGKGAFGIVYAATYKTRNIAVKCIFGLDSDVAHREFEHEARQMSRLKHKNIVPMLGISFRDKTREIVMGSIHSMQESDAPMLVMERMSTSVYNAIGSIPPPPMESRVRWVRQTASAFCYLHHECNPPVLHLDLKPNNILIDSKGNAQLADFGLARVQRMTSSYASSSAQTIKHGAYLYAPPESFKLKYRPTTKHDVYCFAMTSYHIIGLHPPFHDESNIAFSRQWVQQNQRPERSEQVKIPDDCWTLIVKCWDHDAAIRPSFIQIVDSIGSWITESEEDEAKPPPDNQNHFWDMLHISNEDTLFETPPKTLMVSPQICDDSSLGRNNSCNKEICPKCGMAVDGPHITYEGNECHFEHFSCEAKQSSKESESTVGGDSSANAGGDTSAKVGGDSSTNASGDTSINDGTEIDQIIQQYMEDLYHPVIATKHDTLMGDGPSLQTIHPLTMHANEIQPEIVNETLKMRKKKEQQQQIQHPQMHPRHIQSTQASSSTQQDSKANRLARMFATPYEMMYEGSFAGACREACHSSKWILVTVSDRTDFACEVQKHDLWNSPLVREFVSASFVFLFYPSESPDGMRHASLYQVDALPYFAILDPRTGESMEVWTTTPKKEVLLQEFATFLDLNSLNLASVASPGSGSSGAQKVTDLTGDDDTYQYIPDHFKANLLKCKLAVVGDGACGKSCLQKVFTHQLFPTMKFVDNFETYTTTTWIEESHQHVNIEMFDCSGMEDYDRMRPLSYEGANVVLLVFSVDWPDSLANVWEKWLPEIKHYQPMTPIILVALKIDLRTDKSTLSLLAKSNEHPVTTAEGQEMAQKIGAMTYLECSALTGEGVNQVYKTATLEAVRSAAAHIQVSPQVQFKGLKKLGKKISRLLGRGSW</sequence>
<dbReference type="SMART" id="SM00594">
    <property type="entry name" value="UAS"/>
    <property type="match status" value="1"/>
</dbReference>
<evidence type="ECO:0000313" key="10">
    <source>
        <dbReference type="EMBL" id="TPX75016.1"/>
    </source>
</evidence>
<accession>A0A507FI74</accession>
<dbReference type="Proteomes" id="UP000320333">
    <property type="component" value="Unassembled WGS sequence"/>
</dbReference>
<dbReference type="SUPFAM" id="SSF52540">
    <property type="entry name" value="P-loop containing nucleoside triphosphate hydrolases"/>
    <property type="match status" value="1"/>
</dbReference>
<dbReference type="InterPro" id="IPR005225">
    <property type="entry name" value="Small_GTP-bd"/>
</dbReference>
<dbReference type="PROSITE" id="PS50011">
    <property type="entry name" value="PROTEIN_KINASE_DOM"/>
    <property type="match status" value="2"/>
</dbReference>
<dbReference type="SUPFAM" id="SSF56112">
    <property type="entry name" value="Protein kinase-like (PK-like)"/>
    <property type="match status" value="2"/>
</dbReference>
<dbReference type="NCBIfam" id="TIGR00231">
    <property type="entry name" value="small_GTP"/>
    <property type="match status" value="1"/>
</dbReference>
<feature type="compositionally biased region" description="Polar residues" evidence="8">
    <location>
        <begin position="744"/>
        <end position="757"/>
    </location>
</feature>
<proteinExistence type="inferred from homology"/>
<dbReference type="PRINTS" id="PR00449">
    <property type="entry name" value="RASTRNSFRMNG"/>
</dbReference>
<feature type="region of interest" description="Disordered" evidence="8">
    <location>
        <begin position="718"/>
        <end position="757"/>
    </location>
</feature>
<dbReference type="GO" id="GO:0005524">
    <property type="term" value="F:ATP binding"/>
    <property type="evidence" value="ECO:0007669"/>
    <property type="project" value="UniProtKB-UniRule"/>
</dbReference>
<organism evidence="10 11">
    <name type="scientific">Chytriomyces confervae</name>
    <dbReference type="NCBI Taxonomy" id="246404"/>
    <lineage>
        <taxon>Eukaryota</taxon>
        <taxon>Fungi</taxon>
        <taxon>Fungi incertae sedis</taxon>
        <taxon>Chytridiomycota</taxon>
        <taxon>Chytridiomycota incertae sedis</taxon>
        <taxon>Chytridiomycetes</taxon>
        <taxon>Chytridiales</taxon>
        <taxon>Chytriomycetaceae</taxon>
        <taxon>Chytriomyces</taxon>
    </lineage>
</organism>
<dbReference type="EMBL" id="QEAP01000099">
    <property type="protein sequence ID" value="TPX75016.1"/>
    <property type="molecule type" value="Genomic_DNA"/>
</dbReference>
<feature type="compositionally biased region" description="Low complexity" evidence="8">
    <location>
        <begin position="822"/>
        <end position="846"/>
    </location>
</feature>
<dbReference type="GO" id="GO:0003924">
    <property type="term" value="F:GTPase activity"/>
    <property type="evidence" value="ECO:0007669"/>
    <property type="project" value="InterPro"/>
</dbReference>
<feature type="compositionally biased region" description="Polar residues" evidence="8">
    <location>
        <begin position="723"/>
        <end position="732"/>
    </location>
</feature>
<keyword evidence="4 7" id="KW-0547">Nucleotide-binding</keyword>
<dbReference type="Gene3D" id="3.40.30.10">
    <property type="entry name" value="Glutaredoxin"/>
    <property type="match status" value="1"/>
</dbReference>
<dbReference type="Pfam" id="PF00069">
    <property type="entry name" value="Pkinase"/>
    <property type="match status" value="1"/>
</dbReference>
<reference evidence="10 11" key="1">
    <citation type="journal article" date="2019" name="Sci. Rep.">
        <title>Comparative genomics of chytrid fungi reveal insights into the obligate biotrophic and pathogenic lifestyle of Synchytrium endobioticum.</title>
        <authorList>
            <person name="van de Vossenberg B.T.L.H."/>
            <person name="Warris S."/>
            <person name="Nguyen H.D.T."/>
            <person name="van Gent-Pelzer M.P.E."/>
            <person name="Joly D.L."/>
            <person name="van de Geest H.C."/>
            <person name="Bonants P.J.M."/>
            <person name="Smith D.S."/>
            <person name="Levesque C.A."/>
            <person name="van der Lee T.A.J."/>
        </authorList>
    </citation>
    <scope>NUCLEOTIDE SEQUENCE [LARGE SCALE GENOMIC DNA]</scope>
    <source>
        <strain evidence="10 11">CBS 675.73</strain>
    </source>
</reference>
<dbReference type="CDD" id="cd02958">
    <property type="entry name" value="UAS"/>
    <property type="match status" value="1"/>
</dbReference>
<dbReference type="Pfam" id="PF13899">
    <property type="entry name" value="Thioredoxin_7"/>
    <property type="match status" value="1"/>
</dbReference>
<dbReference type="InterPro" id="IPR001245">
    <property type="entry name" value="Ser-Thr/Tyr_kinase_cat_dom"/>
</dbReference>
<comment type="similarity">
    <text evidence="2">Belongs to the protein kinase superfamily. TKL Ser/Thr protein kinase family. ROCO subfamily.</text>
</comment>
<evidence type="ECO:0000256" key="8">
    <source>
        <dbReference type="SAM" id="MobiDB-lite"/>
    </source>
</evidence>
<dbReference type="InterPro" id="IPR000719">
    <property type="entry name" value="Prot_kinase_dom"/>
</dbReference>
<feature type="binding site" evidence="7">
    <location>
        <position position="374"/>
    </location>
    <ligand>
        <name>ATP</name>
        <dbReference type="ChEBI" id="CHEBI:30616"/>
    </ligand>
</feature>
<evidence type="ECO:0000256" key="5">
    <source>
        <dbReference type="ARBA" id="ARBA00022840"/>
    </source>
</evidence>
<dbReference type="PROSITE" id="PS51419">
    <property type="entry name" value="RAB"/>
    <property type="match status" value="1"/>
</dbReference>
<dbReference type="InterPro" id="IPR008271">
    <property type="entry name" value="Ser/Thr_kinase_AS"/>
</dbReference>
<dbReference type="InterPro" id="IPR001806">
    <property type="entry name" value="Small_GTPase"/>
</dbReference>
<keyword evidence="3" id="KW-0418">Kinase</keyword>
<keyword evidence="11" id="KW-1185">Reference proteome</keyword>
<dbReference type="PROSITE" id="PS51421">
    <property type="entry name" value="RAS"/>
    <property type="match status" value="1"/>
</dbReference>
<dbReference type="InterPro" id="IPR027417">
    <property type="entry name" value="P-loop_NTPase"/>
</dbReference>
<evidence type="ECO:0000256" key="4">
    <source>
        <dbReference type="ARBA" id="ARBA00022741"/>
    </source>
</evidence>
<dbReference type="InterPro" id="IPR017441">
    <property type="entry name" value="Protein_kinase_ATP_BS"/>
</dbReference>
<protein>
    <recommendedName>
        <fullName evidence="9">Protein kinase domain-containing protein</fullName>
    </recommendedName>
</protein>
<dbReference type="PROSITE" id="PS00107">
    <property type="entry name" value="PROTEIN_KINASE_ATP"/>
    <property type="match status" value="1"/>
</dbReference>
<dbReference type="InterPro" id="IPR051681">
    <property type="entry name" value="Ser/Thr_Kinases-Pseudokinases"/>
</dbReference>
<dbReference type="Pfam" id="PF00071">
    <property type="entry name" value="Ras"/>
    <property type="match status" value="1"/>
</dbReference>
<evidence type="ECO:0000256" key="2">
    <source>
        <dbReference type="ARBA" id="ARBA00008171"/>
    </source>
</evidence>
<evidence type="ECO:0000256" key="1">
    <source>
        <dbReference type="ARBA" id="ARBA00004370"/>
    </source>
</evidence>
<dbReference type="Gene3D" id="1.10.510.10">
    <property type="entry name" value="Transferase(Phosphotransferase) domain 1"/>
    <property type="match status" value="2"/>
</dbReference>
<evidence type="ECO:0000313" key="11">
    <source>
        <dbReference type="Proteomes" id="UP000320333"/>
    </source>
</evidence>
<keyword evidence="3" id="KW-0723">Serine/threonine-protein kinase</keyword>
<keyword evidence="6" id="KW-0472">Membrane</keyword>
<dbReference type="SMART" id="SM00174">
    <property type="entry name" value="RHO"/>
    <property type="match status" value="1"/>
</dbReference>
<dbReference type="CDD" id="cd00157">
    <property type="entry name" value="Rho"/>
    <property type="match status" value="1"/>
</dbReference>
<dbReference type="PANTHER" id="PTHR44329">
    <property type="entry name" value="SERINE/THREONINE-PROTEIN KINASE TNNI3K-RELATED"/>
    <property type="match status" value="1"/>
</dbReference>
<dbReference type="SMART" id="SM00175">
    <property type="entry name" value="RAB"/>
    <property type="match status" value="1"/>
</dbReference>
<dbReference type="InterPro" id="IPR011009">
    <property type="entry name" value="Kinase-like_dom_sf"/>
</dbReference>
<dbReference type="InterPro" id="IPR006577">
    <property type="entry name" value="UAS"/>
</dbReference>
<dbReference type="PROSITE" id="PS00108">
    <property type="entry name" value="PROTEIN_KINASE_ST"/>
    <property type="match status" value="1"/>
</dbReference>